<comment type="caution">
    <text evidence="2">The sequence shown here is derived from an EMBL/GenBank/DDBJ whole genome shotgun (WGS) entry which is preliminary data.</text>
</comment>
<evidence type="ECO:0008006" key="4">
    <source>
        <dbReference type="Google" id="ProtNLM"/>
    </source>
</evidence>
<protein>
    <recommendedName>
        <fullName evidence="4">RING-type domain-containing protein</fullName>
    </recommendedName>
</protein>
<proteinExistence type="predicted"/>
<dbReference type="Gene3D" id="3.30.40.10">
    <property type="entry name" value="Zinc/RING finger domain, C3HC4 (zinc finger)"/>
    <property type="match status" value="1"/>
</dbReference>
<feature type="region of interest" description="Disordered" evidence="1">
    <location>
        <begin position="485"/>
        <end position="505"/>
    </location>
</feature>
<evidence type="ECO:0000313" key="3">
    <source>
        <dbReference type="Proteomes" id="UP000186817"/>
    </source>
</evidence>
<organism evidence="2 3">
    <name type="scientific">Symbiodinium microadriaticum</name>
    <name type="common">Dinoflagellate</name>
    <name type="synonym">Zooxanthella microadriatica</name>
    <dbReference type="NCBI Taxonomy" id="2951"/>
    <lineage>
        <taxon>Eukaryota</taxon>
        <taxon>Sar</taxon>
        <taxon>Alveolata</taxon>
        <taxon>Dinophyceae</taxon>
        <taxon>Suessiales</taxon>
        <taxon>Symbiodiniaceae</taxon>
        <taxon>Symbiodinium</taxon>
    </lineage>
</organism>
<dbReference type="OrthoDB" id="10337308at2759"/>
<feature type="compositionally biased region" description="Basic residues" evidence="1">
    <location>
        <begin position="537"/>
        <end position="555"/>
    </location>
</feature>
<name>A0A1Q9C077_SYMMI</name>
<gene>
    <name evidence="2" type="ORF">AK812_SmicGene43753</name>
</gene>
<keyword evidence="3" id="KW-1185">Reference proteome</keyword>
<dbReference type="EMBL" id="LSRX01002057">
    <property type="protein sequence ID" value="OLP76327.1"/>
    <property type="molecule type" value="Genomic_DNA"/>
</dbReference>
<sequence>MSRRTLSPPSAPPSPLTVPESPSPGLSAGDRTPLAPTAHPAATAPICPLCLEDVRPGAPGPQAAHDFPCCAAAVHLGCLVECLHHHGYCPTCRRPLAPLHSDAHFRAACIRHGVDAVPPPLPNDRTTRAVVGDYAPCTFSAADAREPSPPAHVLPLCCHRLAGPALDFAELPDRSMQWSPLPVRGSGGIESWEARWICMRCHAELRPHEAPPPGDAPSCPSCGRLADWQVDLHTNQSGWVCCGPVAAASSRAPSRVAPVRSVAYRELGPPLQPLTAPTNSRQAWQAVLAVFREQPFVPVQQILAVGQQLILGGQHLLATEQVLQPLLDGAESQGPLISVNTAVDLYANQASGHYIPALVQEAMLLVWLGERRALEVLHVIDGWRALPHGAINNIPPPPHAAHPPDAPAVVAEGSLYHLDFRPQPYSLEEEVGSIVWEFPKVPLPWKENLNETSVWKKLRHQKPKGAPKSRQQALYLPQVPWNFSQEQKAKHQRTRDIQKSSNCPRWIGEPLRPRLQQYMLEVKVLRQPLERVEPSGSRRRKQLGKKRRLLGKKRKGTVEQSKRNRLRNEKESLKKLYKDTSEKEA</sequence>
<dbReference type="Proteomes" id="UP000186817">
    <property type="component" value="Unassembled WGS sequence"/>
</dbReference>
<feature type="compositionally biased region" description="Basic and acidic residues" evidence="1">
    <location>
        <begin position="556"/>
        <end position="585"/>
    </location>
</feature>
<dbReference type="InterPro" id="IPR013083">
    <property type="entry name" value="Znf_RING/FYVE/PHD"/>
</dbReference>
<feature type="region of interest" description="Disordered" evidence="1">
    <location>
        <begin position="1"/>
        <end position="37"/>
    </location>
</feature>
<evidence type="ECO:0000256" key="1">
    <source>
        <dbReference type="SAM" id="MobiDB-lite"/>
    </source>
</evidence>
<feature type="region of interest" description="Disordered" evidence="1">
    <location>
        <begin position="531"/>
        <end position="585"/>
    </location>
</feature>
<dbReference type="AlphaFoldDB" id="A0A1Q9C077"/>
<accession>A0A1Q9C077</accession>
<evidence type="ECO:0000313" key="2">
    <source>
        <dbReference type="EMBL" id="OLP76327.1"/>
    </source>
</evidence>
<reference evidence="2 3" key="1">
    <citation type="submission" date="2016-02" db="EMBL/GenBank/DDBJ databases">
        <title>Genome analysis of coral dinoflagellate symbionts highlights evolutionary adaptations to a symbiotic lifestyle.</title>
        <authorList>
            <person name="Aranda M."/>
            <person name="Li Y."/>
            <person name="Liew Y.J."/>
            <person name="Baumgarten S."/>
            <person name="Simakov O."/>
            <person name="Wilson M."/>
            <person name="Piel J."/>
            <person name="Ashoor H."/>
            <person name="Bougouffa S."/>
            <person name="Bajic V.B."/>
            <person name="Ryu T."/>
            <person name="Ravasi T."/>
            <person name="Bayer T."/>
            <person name="Micklem G."/>
            <person name="Kim H."/>
            <person name="Bhak J."/>
            <person name="Lajeunesse T.C."/>
            <person name="Voolstra C.R."/>
        </authorList>
    </citation>
    <scope>NUCLEOTIDE SEQUENCE [LARGE SCALE GENOMIC DNA]</scope>
    <source>
        <strain evidence="2 3">CCMP2467</strain>
    </source>
</reference>